<reference evidence="3" key="1">
    <citation type="submission" date="2023-07" db="EMBL/GenBank/DDBJ databases">
        <title>30 novel species of actinomycetes from the DSMZ collection.</title>
        <authorList>
            <person name="Nouioui I."/>
        </authorList>
    </citation>
    <scope>NUCLEOTIDE SEQUENCE [LARGE SCALE GENOMIC DNA]</scope>
    <source>
        <strain evidence="3">DSM 44915</strain>
    </source>
</reference>
<keyword evidence="1" id="KW-1133">Transmembrane helix</keyword>
<evidence type="ECO:0000313" key="3">
    <source>
        <dbReference type="Proteomes" id="UP001183410"/>
    </source>
</evidence>
<sequence>YPVVGAAIGVWGVAPVFIGCGVFGSVGVGVALVSGAVRSAELAR</sequence>
<proteinExistence type="predicted"/>
<name>A0ABU2K2H7_9ACTN</name>
<evidence type="ECO:0000313" key="2">
    <source>
        <dbReference type="EMBL" id="MDT0271069.1"/>
    </source>
</evidence>
<evidence type="ECO:0000256" key="1">
    <source>
        <dbReference type="SAM" id="Phobius"/>
    </source>
</evidence>
<gene>
    <name evidence="2" type="ORF">RM844_32850</name>
</gene>
<dbReference type="Proteomes" id="UP001183410">
    <property type="component" value="Unassembled WGS sequence"/>
</dbReference>
<dbReference type="EMBL" id="JAVREO010000210">
    <property type="protein sequence ID" value="MDT0271069.1"/>
    <property type="molecule type" value="Genomic_DNA"/>
</dbReference>
<feature type="non-terminal residue" evidence="2">
    <location>
        <position position="1"/>
    </location>
</feature>
<protein>
    <submittedName>
        <fullName evidence="2">MFS transporter</fullName>
    </submittedName>
</protein>
<feature type="transmembrane region" description="Helical" evidence="1">
    <location>
        <begin position="12"/>
        <end position="37"/>
    </location>
</feature>
<keyword evidence="1" id="KW-0472">Membrane</keyword>
<accession>A0ABU2K2H7</accession>
<keyword evidence="3" id="KW-1185">Reference proteome</keyword>
<comment type="caution">
    <text evidence="2">The sequence shown here is derived from an EMBL/GenBank/DDBJ whole genome shotgun (WGS) entry which is preliminary data.</text>
</comment>
<keyword evidence="1" id="KW-0812">Transmembrane</keyword>
<organism evidence="2 3">
    <name type="scientific">Streptomyces chisholmiae</name>
    <dbReference type="NCBI Taxonomy" id="3075540"/>
    <lineage>
        <taxon>Bacteria</taxon>
        <taxon>Bacillati</taxon>
        <taxon>Actinomycetota</taxon>
        <taxon>Actinomycetes</taxon>
        <taxon>Kitasatosporales</taxon>
        <taxon>Streptomycetaceae</taxon>
        <taxon>Streptomyces</taxon>
    </lineage>
</organism>